<dbReference type="SUPFAM" id="SSF47413">
    <property type="entry name" value="lambda repressor-like DNA-binding domains"/>
    <property type="match status" value="1"/>
</dbReference>
<dbReference type="AlphaFoldDB" id="A0AAU7XBX8"/>
<name>A0AAU7XBX8_9HYPH</name>
<protein>
    <submittedName>
        <fullName evidence="1">Addiction module antidote protein</fullName>
    </submittedName>
</protein>
<dbReference type="InterPro" id="IPR010982">
    <property type="entry name" value="Lambda_DNA-bd_dom_sf"/>
</dbReference>
<dbReference type="GO" id="GO:0003677">
    <property type="term" value="F:DNA binding"/>
    <property type="evidence" value="ECO:0007669"/>
    <property type="project" value="InterPro"/>
</dbReference>
<proteinExistence type="predicted"/>
<dbReference type="RefSeq" id="WP_407050435.1">
    <property type="nucleotide sequence ID" value="NZ_CP158568.1"/>
</dbReference>
<sequence length="95" mass="9777">MTLETTRFDAAEFIDTPEAQAALLADAVETGDAGYIAAALGTVARARGMTNVAREAGVTREALYKALSADGDPRLTTLLGVVKALGLKLSLAPAE</sequence>
<dbReference type="Pfam" id="PF21716">
    <property type="entry name" value="dnstrm_HI1420"/>
    <property type="match status" value="1"/>
</dbReference>
<dbReference type="EMBL" id="CP158568">
    <property type="protein sequence ID" value="XBY45342.1"/>
    <property type="molecule type" value="Genomic_DNA"/>
</dbReference>
<reference evidence="1" key="1">
    <citation type="submission" date="2024-06" db="EMBL/GenBank/DDBJ databases">
        <title>Methylostella associata gen. nov., sp. nov., a novel Ancalomicrobiaceae-affiliated facultatively methylotrophic bacteria that feed on methanotrophs of the genus Methylococcus.</title>
        <authorList>
            <person name="Saltykova V."/>
            <person name="Danilova O.V."/>
            <person name="Oshkin I.Y."/>
            <person name="Belova S.E."/>
            <person name="Pimenov N.V."/>
            <person name="Dedysh S.N."/>
        </authorList>
    </citation>
    <scope>NUCLEOTIDE SEQUENCE</scope>
    <source>
        <strain evidence="1">S20</strain>
    </source>
</reference>
<dbReference type="PANTHER" id="PTHR40275">
    <property type="entry name" value="SSL7038 PROTEIN"/>
    <property type="match status" value="1"/>
</dbReference>
<dbReference type="NCBIfam" id="TIGR02684">
    <property type="entry name" value="dnstrm_HI1420"/>
    <property type="match status" value="1"/>
</dbReference>
<gene>
    <name evidence="1" type="ORF">ABS361_03400</name>
</gene>
<organism evidence="1">
    <name type="scientific">Methyloraptor flagellatus</name>
    <dbReference type="NCBI Taxonomy" id="3162530"/>
    <lineage>
        <taxon>Bacteria</taxon>
        <taxon>Pseudomonadati</taxon>
        <taxon>Pseudomonadota</taxon>
        <taxon>Alphaproteobacteria</taxon>
        <taxon>Hyphomicrobiales</taxon>
        <taxon>Ancalomicrobiaceae</taxon>
        <taxon>Methyloraptor</taxon>
    </lineage>
</organism>
<dbReference type="KEGG" id="mflg:ABS361_03400"/>
<accession>A0AAU7XBX8</accession>
<dbReference type="PANTHER" id="PTHR40275:SF1">
    <property type="entry name" value="SSL7038 PROTEIN"/>
    <property type="match status" value="1"/>
</dbReference>
<evidence type="ECO:0000313" key="1">
    <source>
        <dbReference type="EMBL" id="XBY45342.1"/>
    </source>
</evidence>
<dbReference type="InterPro" id="IPR014057">
    <property type="entry name" value="HI1420"/>
</dbReference>